<reference evidence="8" key="1">
    <citation type="journal article" date="2019" name="Int. J. Syst. Evol. Microbiol.">
        <title>The Global Catalogue of Microorganisms (GCM) 10K type strain sequencing project: providing services to taxonomists for standard genome sequencing and annotation.</title>
        <authorList>
            <consortium name="The Broad Institute Genomics Platform"/>
            <consortium name="The Broad Institute Genome Sequencing Center for Infectious Disease"/>
            <person name="Wu L."/>
            <person name="Ma J."/>
        </authorList>
    </citation>
    <scope>NUCLEOTIDE SEQUENCE [LARGE SCALE GENOMIC DNA]</scope>
    <source>
        <strain evidence="8">KCTC 42107</strain>
    </source>
</reference>
<dbReference type="InterPro" id="IPR000923">
    <property type="entry name" value="BlueCu_1"/>
</dbReference>
<dbReference type="Proteomes" id="UP001597480">
    <property type="component" value="Unassembled WGS sequence"/>
</dbReference>
<evidence type="ECO:0000256" key="1">
    <source>
        <dbReference type="ARBA" id="ARBA00022723"/>
    </source>
</evidence>
<dbReference type="Pfam" id="PF18962">
    <property type="entry name" value="Por_Secre_tail"/>
    <property type="match status" value="1"/>
</dbReference>
<evidence type="ECO:0000259" key="6">
    <source>
        <dbReference type="Pfam" id="PF18962"/>
    </source>
</evidence>
<evidence type="ECO:0000313" key="8">
    <source>
        <dbReference type="Proteomes" id="UP001597480"/>
    </source>
</evidence>
<feature type="chain" id="PRO_5046282984" evidence="4">
    <location>
        <begin position="19"/>
        <end position="191"/>
    </location>
</feature>
<dbReference type="SUPFAM" id="SSF49503">
    <property type="entry name" value="Cupredoxins"/>
    <property type="match status" value="1"/>
</dbReference>
<keyword evidence="2 4" id="KW-0732">Signal</keyword>
<gene>
    <name evidence="7" type="ORF">ACFSR3_14410</name>
</gene>
<name>A0ABW5NVX9_9FLAO</name>
<dbReference type="InterPro" id="IPR008972">
    <property type="entry name" value="Cupredoxin"/>
</dbReference>
<organism evidence="7 8">
    <name type="scientific">Flavobacterium suzhouense</name>
    <dbReference type="NCBI Taxonomy" id="1529638"/>
    <lineage>
        <taxon>Bacteria</taxon>
        <taxon>Pseudomonadati</taxon>
        <taxon>Bacteroidota</taxon>
        <taxon>Flavobacteriia</taxon>
        <taxon>Flavobacteriales</taxon>
        <taxon>Flavobacteriaceae</taxon>
        <taxon>Flavobacterium</taxon>
    </lineage>
</organism>
<keyword evidence="8" id="KW-1185">Reference proteome</keyword>
<feature type="signal peptide" evidence="4">
    <location>
        <begin position="1"/>
        <end position="18"/>
    </location>
</feature>
<comment type="caution">
    <text evidence="7">The sequence shown here is derived from an EMBL/GenBank/DDBJ whole genome shotgun (WGS) entry which is preliminary data.</text>
</comment>
<feature type="domain" description="Blue (type 1) copper" evidence="5">
    <location>
        <begin position="35"/>
        <end position="105"/>
    </location>
</feature>
<proteinExistence type="predicted"/>
<sequence length="191" mass="20649">MKGKLLLAMLFATLIVTAQETHHINWFMGVSSTEASLTINQGDTVEWTWTDALPHTVTSNAGGAESFNSGNVTGNGQTFSHTFVNEGSTTYKCNIHSMMTGTITVSAVAGIGEISKKGLEFYPNPATDVLTINSEEVIDSIQIYDMNGKEIMNSKSGNTTSKIYMDNYPAGIYYVKVFAGENAKGIKVIKN</sequence>
<keyword evidence="1" id="KW-0479">Metal-binding</keyword>
<evidence type="ECO:0000259" key="5">
    <source>
        <dbReference type="Pfam" id="PF00127"/>
    </source>
</evidence>
<keyword evidence="3" id="KW-0186">Copper</keyword>
<dbReference type="PANTHER" id="PTHR36507:SF1">
    <property type="entry name" value="BLL1555 PROTEIN"/>
    <property type="match status" value="1"/>
</dbReference>
<dbReference type="PANTHER" id="PTHR36507">
    <property type="entry name" value="BLL1555 PROTEIN"/>
    <property type="match status" value="1"/>
</dbReference>
<protein>
    <submittedName>
        <fullName evidence="7">T9SS type A sorting domain-containing protein</fullName>
    </submittedName>
</protein>
<evidence type="ECO:0000256" key="2">
    <source>
        <dbReference type="ARBA" id="ARBA00022729"/>
    </source>
</evidence>
<dbReference type="EMBL" id="JBHUMD010000027">
    <property type="protein sequence ID" value="MFD2603252.1"/>
    <property type="molecule type" value="Genomic_DNA"/>
</dbReference>
<evidence type="ECO:0000256" key="4">
    <source>
        <dbReference type="SAM" id="SignalP"/>
    </source>
</evidence>
<dbReference type="Gene3D" id="2.60.40.420">
    <property type="entry name" value="Cupredoxins - blue copper proteins"/>
    <property type="match status" value="1"/>
</dbReference>
<accession>A0ABW5NVX9</accession>
<dbReference type="NCBIfam" id="TIGR04183">
    <property type="entry name" value="Por_Secre_tail"/>
    <property type="match status" value="1"/>
</dbReference>
<dbReference type="RefSeq" id="WP_379821949.1">
    <property type="nucleotide sequence ID" value="NZ_JBHUMD010000027.1"/>
</dbReference>
<dbReference type="InterPro" id="IPR026444">
    <property type="entry name" value="Secre_tail"/>
</dbReference>
<evidence type="ECO:0000256" key="3">
    <source>
        <dbReference type="ARBA" id="ARBA00023008"/>
    </source>
</evidence>
<evidence type="ECO:0000313" key="7">
    <source>
        <dbReference type="EMBL" id="MFD2603252.1"/>
    </source>
</evidence>
<feature type="domain" description="Secretion system C-terminal sorting" evidence="6">
    <location>
        <begin position="122"/>
        <end position="185"/>
    </location>
</feature>
<dbReference type="Pfam" id="PF00127">
    <property type="entry name" value="Copper-bind"/>
    <property type="match status" value="1"/>
</dbReference>
<dbReference type="InterPro" id="IPR052721">
    <property type="entry name" value="ET_Amicyanin"/>
</dbReference>